<evidence type="ECO:0000259" key="2">
    <source>
        <dbReference type="Pfam" id="PF13185"/>
    </source>
</evidence>
<proteinExistence type="predicted"/>
<dbReference type="Gene3D" id="3.30.450.40">
    <property type="match status" value="1"/>
</dbReference>
<evidence type="ECO:0000313" key="4">
    <source>
        <dbReference type="Proteomes" id="UP001185092"/>
    </source>
</evidence>
<keyword evidence="1" id="KW-0472">Membrane</keyword>
<dbReference type="AlphaFoldDB" id="A0AAE3XPP9"/>
<comment type="caution">
    <text evidence="3">The sequence shown here is derived from an EMBL/GenBank/DDBJ whole genome shotgun (WGS) entry which is preliminary data.</text>
</comment>
<dbReference type="SUPFAM" id="SSF55781">
    <property type="entry name" value="GAF domain-like"/>
    <property type="match status" value="1"/>
</dbReference>
<reference evidence="3" key="1">
    <citation type="submission" date="2023-07" db="EMBL/GenBank/DDBJ databases">
        <title>Genomic Encyclopedia of Type Strains, Phase IV (KMG-IV): sequencing the most valuable type-strain genomes for metagenomic binning, comparative biology and taxonomic classification.</title>
        <authorList>
            <person name="Goeker M."/>
        </authorList>
    </citation>
    <scope>NUCLEOTIDE SEQUENCE</scope>
    <source>
        <strain evidence="3">DSM 26174</strain>
    </source>
</reference>
<name>A0AAE3XPP9_9BACT</name>
<dbReference type="InterPro" id="IPR029016">
    <property type="entry name" value="GAF-like_dom_sf"/>
</dbReference>
<dbReference type="EMBL" id="JAVDQD010000002">
    <property type="protein sequence ID" value="MDR6239029.1"/>
    <property type="molecule type" value="Genomic_DNA"/>
</dbReference>
<accession>A0AAE3XPP9</accession>
<sequence>MDKNAKTFGFLLLMLFAIASGVLLYFQLDFSNKLLLVPPHFDLSADEIINNGNYKLYNSVVFATVILGLVGFVFFLLQKGGSVEKNNQLKAKDLKVRQTRNVRKASEESIENFVEGVIESIEQSYQDAEGTIMKYEKSLWRLCSSVDSCQAVLYLKEEDEDKRYISSVAGYALNLAESGILRFEFGESLAGQVAKQKKKLKIEQIPEGHIKVFSGLGESSKAYLLIMPIMKDGVLLGVLELASFAPINGKNESIISWYCEFLSEQISLDVKV</sequence>
<keyword evidence="1" id="KW-1133">Transmembrane helix</keyword>
<dbReference type="Pfam" id="PF13185">
    <property type="entry name" value="GAF_2"/>
    <property type="match status" value="1"/>
</dbReference>
<evidence type="ECO:0000313" key="3">
    <source>
        <dbReference type="EMBL" id="MDR6239029.1"/>
    </source>
</evidence>
<evidence type="ECO:0000256" key="1">
    <source>
        <dbReference type="SAM" id="Phobius"/>
    </source>
</evidence>
<feature type="transmembrane region" description="Helical" evidence="1">
    <location>
        <begin position="56"/>
        <end position="77"/>
    </location>
</feature>
<protein>
    <recommendedName>
        <fullName evidence="2">GAF domain-containing protein</fullName>
    </recommendedName>
</protein>
<organism evidence="3 4">
    <name type="scientific">Aureibacter tunicatorum</name>
    <dbReference type="NCBI Taxonomy" id="866807"/>
    <lineage>
        <taxon>Bacteria</taxon>
        <taxon>Pseudomonadati</taxon>
        <taxon>Bacteroidota</taxon>
        <taxon>Cytophagia</taxon>
        <taxon>Cytophagales</taxon>
        <taxon>Persicobacteraceae</taxon>
        <taxon>Aureibacter</taxon>
    </lineage>
</organism>
<dbReference type="InterPro" id="IPR003018">
    <property type="entry name" value="GAF"/>
</dbReference>
<dbReference type="RefSeq" id="WP_309938536.1">
    <property type="nucleotide sequence ID" value="NZ_AP025305.1"/>
</dbReference>
<keyword evidence="4" id="KW-1185">Reference proteome</keyword>
<dbReference type="Proteomes" id="UP001185092">
    <property type="component" value="Unassembled WGS sequence"/>
</dbReference>
<feature type="transmembrane region" description="Helical" evidence="1">
    <location>
        <begin position="7"/>
        <end position="28"/>
    </location>
</feature>
<gene>
    <name evidence="3" type="ORF">HNQ88_002066</name>
</gene>
<feature type="domain" description="GAF" evidence="2">
    <location>
        <begin position="142"/>
        <end position="243"/>
    </location>
</feature>
<keyword evidence="1" id="KW-0812">Transmembrane</keyword>